<dbReference type="PROSITE" id="PS50151">
    <property type="entry name" value="UVR"/>
    <property type="match status" value="1"/>
</dbReference>
<dbReference type="GO" id="GO:0008270">
    <property type="term" value="F:zinc ion binding"/>
    <property type="evidence" value="ECO:0007669"/>
    <property type="project" value="TreeGrafter"/>
</dbReference>
<dbReference type="SUPFAM" id="SSF46600">
    <property type="entry name" value="C-terminal UvrC-binding domain of UvrB"/>
    <property type="match status" value="1"/>
</dbReference>
<dbReference type="PANTHER" id="PTHR38430">
    <property type="entry name" value="PROTEIN-ARGININE KINASE ACTIVATOR PROTEIN"/>
    <property type="match status" value="1"/>
</dbReference>
<dbReference type="GO" id="GO:0016301">
    <property type="term" value="F:kinase activity"/>
    <property type="evidence" value="ECO:0007669"/>
    <property type="project" value="UniProtKB-KW"/>
</dbReference>
<gene>
    <name evidence="3" type="primary">mcsA</name>
    <name evidence="3" type="ORF">G4P54_00565</name>
</gene>
<evidence type="ECO:0000256" key="1">
    <source>
        <dbReference type="SAM" id="Coils"/>
    </source>
</evidence>
<evidence type="ECO:0000259" key="2">
    <source>
        <dbReference type="PROSITE" id="PS50151"/>
    </source>
</evidence>
<dbReference type="Proteomes" id="UP000501914">
    <property type="component" value="Chromosome"/>
</dbReference>
<evidence type="ECO:0000313" key="4">
    <source>
        <dbReference type="Proteomes" id="UP000501914"/>
    </source>
</evidence>
<keyword evidence="3" id="KW-0418">Kinase</keyword>
<dbReference type="InterPro" id="IPR036876">
    <property type="entry name" value="UVR_dom_sf"/>
</dbReference>
<dbReference type="GO" id="GO:1990170">
    <property type="term" value="P:stress response to cadmium ion"/>
    <property type="evidence" value="ECO:0007669"/>
    <property type="project" value="TreeGrafter"/>
</dbReference>
<dbReference type="EMBL" id="CP048852">
    <property type="protein sequence ID" value="QIW82095.1"/>
    <property type="molecule type" value="Genomic_DNA"/>
</dbReference>
<dbReference type="OrthoDB" id="9788704at2"/>
<dbReference type="InterPro" id="IPR025542">
    <property type="entry name" value="YacH"/>
</dbReference>
<reference evidence="3 4" key="1">
    <citation type="submission" date="2020-02" db="EMBL/GenBank/DDBJ databases">
        <title>Genome sequencing, annotation and comparative genomic analysis of Bacillus tequilensis EA-CB0015, an effective biological control agent against Pseudocercospora fijiensis in banana plants.</title>
        <authorList>
            <person name="Cuellar-Gaviria T.Z."/>
            <person name="Ju K.-S."/>
            <person name="Villegas-Escobar V."/>
        </authorList>
    </citation>
    <scope>NUCLEOTIDE SEQUENCE [LARGE SCALE GENOMIC DNA]</scope>
    <source>
        <strain evidence="3 4">EA-CB0015</strain>
    </source>
</reference>
<dbReference type="GO" id="GO:1990169">
    <property type="term" value="P:stress response to copper ion"/>
    <property type="evidence" value="ECO:0007669"/>
    <property type="project" value="TreeGrafter"/>
</dbReference>
<dbReference type="KEGG" id="bteq:G4P54_00565"/>
<dbReference type="Pfam" id="PF02151">
    <property type="entry name" value="UVR"/>
    <property type="match status" value="1"/>
</dbReference>
<dbReference type="PIRSF" id="PIRSF015034">
    <property type="entry name" value="YacH"/>
    <property type="match status" value="1"/>
</dbReference>
<dbReference type="AlphaFoldDB" id="A0A6H0WTQ2"/>
<dbReference type="GO" id="GO:0046870">
    <property type="term" value="F:cadmium ion binding"/>
    <property type="evidence" value="ECO:0007669"/>
    <property type="project" value="TreeGrafter"/>
</dbReference>
<dbReference type="InterPro" id="IPR001943">
    <property type="entry name" value="UVR_dom"/>
</dbReference>
<feature type="domain" description="UVR" evidence="2">
    <location>
        <begin position="140"/>
        <end position="175"/>
    </location>
</feature>
<name>A0A6H0WTQ2_9BACI</name>
<keyword evidence="3" id="KW-0808">Transferase</keyword>
<evidence type="ECO:0000313" key="3">
    <source>
        <dbReference type="EMBL" id="QIW82095.1"/>
    </source>
</evidence>
<accession>A0A6H0WTQ2</accession>
<sequence>MICQECHERPATFHFTKVVNGEKIEVHICEQCAKENSDSYGISANQGFSIHNLLSGLLNMDSSFQKNAGSQMFSHSEQISACPKCGMTFQQFRKIGRFGCSECYKTFHNNITPILRKVHSGNTVHAGKIPKRIGGNLHVRRQIDMLKKELESLIHQEEFENAAHVRDQIRSLEQSLKSTDSEEEQG</sequence>
<keyword evidence="1" id="KW-0175">Coiled coil</keyword>
<feature type="coiled-coil region" evidence="1">
    <location>
        <begin position="136"/>
        <end position="182"/>
    </location>
</feature>
<organism evidence="3 4">
    <name type="scientific">Bacillus tequilensis</name>
    <dbReference type="NCBI Taxonomy" id="227866"/>
    <lineage>
        <taxon>Bacteria</taxon>
        <taxon>Bacillati</taxon>
        <taxon>Bacillota</taxon>
        <taxon>Bacilli</taxon>
        <taxon>Bacillales</taxon>
        <taxon>Bacillaceae</taxon>
        <taxon>Bacillus</taxon>
    </lineage>
</organism>
<dbReference type="PANTHER" id="PTHR38430:SF1">
    <property type="entry name" value="PROTEIN-ARGININE KINASE ACTIVATOR PROTEIN"/>
    <property type="match status" value="1"/>
</dbReference>
<dbReference type="GO" id="GO:0005507">
    <property type="term" value="F:copper ion binding"/>
    <property type="evidence" value="ECO:0007669"/>
    <property type="project" value="TreeGrafter"/>
</dbReference>
<dbReference type="Gene3D" id="4.10.860.10">
    <property type="entry name" value="UVR domain"/>
    <property type="match status" value="1"/>
</dbReference>
<proteinExistence type="predicted"/>
<dbReference type="RefSeq" id="WP_024714025.1">
    <property type="nucleotide sequence ID" value="NZ_CP048852.1"/>
</dbReference>
<protein>
    <submittedName>
        <fullName evidence="3">Protein-arginine kinase activator protein McsA</fullName>
    </submittedName>
</protein>
<dbReference type="GO" id="GO:0050897">
    <property type="term" value="F:cobalt ion binding"/>
    <property type="evidence" value="ECO:0007669"/>
    <property type="project" value="TreeGrafter"/>
</dbReference>
<keyword evidence="4" id="KW-1185">Reference proteome</keyword>